<dbReference type="Pfam" id="PF15915">
    <property type="entry name" value="BAT"/>
    <property type="match status" value="1"/>
</dbReference>
<accession>A0A202E549</accession>
<dbReference type="OrthoDB" id="156233at2157"/>
<feature type="domain" description="Bacterioopsin transcriptional activator GAF and HTH associated" evidence="4">
    <location>
        <begin position="5"/>
        <end position="152"/>
    </location>
</feature>
<dbReference type="InterPro" id="IPR031803">
    <property type="entry name" value="BAT_GAF/HTH-assoc"/>
</dbReference>
<evidence type="ECO:0000313" key="5">
    <source>
        <dbReference type="EMBL" id="OVE83423.1"/>
    </source>
</evidence>
<keyword evidence="1" id="KW-0805">Transcription regulation</keyword>
<evidence type="ECO:0000259" key="3">
    <source>
        <dbReference type="Pfam" id="PF04967"/>
    </source>
</evidence>
<dbReference type="EMBL" id="MWPH01000003">
    <property type="protein sequence ID" value="OVE83423.1"/>
    <property type="molecule type" value="Genomic_DNA"/>
</dbReference>
<evidence type="ECO:0000259" key="4">
    <source>
        <dbReference type="Pfam" id="PF15915"/>
    </source>
</evidence>
<dbReference type="Proteomes" id="UP000196084">
    <property type="component" value="Unassembled WGS sequence"/>
</dbReference>
<dbReference type="PANTHER" id="PTHR34236:SF1">
    <property type="entry name" value="DIMETHYL SULFOXIDE REDUCTASE TRANSCRIPTIONAL ACTIVATOR"/>
    <property type="match status" value="1"/>
</dbReference>
<comment type="caution">
    <text evidence="5">The sequence shown here is derived from an EMBL/GenBank/DDBJ whole genome shotgun (WGS) entry which is preliminary data.</text>
</comment>
<dbReference type="PANTHER" id="PTHR34236">
    <property type="entry name" value="DIMETHYL SULFOXIDE REDUCTASE TRANSCRIPTIONAL ACTIVATOR"/>
    <property type="match status" value="1"/>
</dbReference>
<organism evidence="5 6">
    <name type="scientific">Natronolimnobius baerhuensis</name>
    <dbReference type="NCBI Taxonomy" id="253108"/>
    <lineage>
        <taxon>Archaea</taxon>
        <taxon>Methanobacteriati</taxon>
        <taxon>Methanobacteriota</taxon>
        <taxon>Stenosarchaea group</taxon>
        <taxon>Halobacteria</taxon>
        <taxon>Halobacteriales</taxon>
        <taxon>Natrialbaceae</taxon>
        <taxon>Natronolimnobius</taxon>
    </lineage>
</organism>
<proteinExistence type="predicted"/>
<dbReference type="InterPro" id="IPR007050">
    <property type="entry name" value="HTH_bacterioopsin"/>
</dbReference>
<keyword evidence="2" id="KW-0804">Transcription</keyword>
<evidence type="ECO:0000256" key="1">
    <source>
        <dbReference type="ARBA" id="ARBA00023015"/>
    </source>
</evidence>
<reference evidence="5 6" key="1">
    <citation type="submission" date="2017-02" db="EMBL/GenBank/DDBJ databases">
        <title>Natronthermophilus aegyptiacus gen. nov.,sp. nov., an aerobic, extremely halophilic alkalithermophilic archaeon isolated from the athalassohaline Wadi An Natrun, Egypt.</title>
        <authorList>
            <person name="Zhao B."/>
        </authorList>
    </citation>
    <scope>NUCLEOTIDE SEQUENCE [LARGE SCALE GENOMIC DNA]</scope>
    <source>
        <strain evidence="5 6">CGMCC 1.3597</strain>
    </source>
</reference>
<protein>
    <recommendedName>
        <fullName evidence="7">Bacterio-opsin activator</fullName>
    </recommendedName>
</protein>
<dbReference type="RefSeq" id="WP_054863605.1">
    <property type="nucleotide sequence ID" value="NZ_MWPH01000003.1"/>
</dbReference>
<dbReference type="Pfam" id="PF04967">
    <property type="entry name" value="HTH_10"/>
    <property type="match status" value="1"/>
</dbReference>
<evidence type="ECO:0000256" key="2">
    <source>
        <dbReference type="ARBA" id="ARBA00023163"/>
    </source>
</evidence>
<evidence type="ECO:0008006" key="7">
    <source>
        <dbReference type="Google" id="ProtNLM"/>
    </source>
</evidence>
<keyword evidence="6" id="KW-1185">Reference proteome</keyword>
<feature type="domain" description="HTH bat-type" evidence="3">
    <location>
        <begin position="155"/>
        <end position="206"/>
    </location>
</feature>
<evidence type="ECO:0000313" key="6">
    <source>
        <dbReference type="Proteomes" id="UP000196084"/>
    </source>
</evidence>
<sequence length="224" mass="24831">MATLVEFSVSTEQFPFGTLFGTIPGVSVELERLVPTTESLFPYVWIRGASSSEAEAALKAAPETAGFTQIDDLGTDGILYRTAWNPDIDGILEAIVDSSVTLLSATGKRDQWLFRLRVSSHGALSEFRRRCQDRGIEIEVARVQPLQPTDRTDGLTPAQFEALELAYRRGYFDEPRRATLDELASELEITRQSLAGRLKRGHRNLLAGLFDLTQAADRLQESPS</sequence>
<dbReference type="AlphaFoldDB" id="A0A202E549"/>
<gene>
    <name evidence="5" type="ORF">B2G88_13305</name>
</gene>
<name>A0A202E549_9EURY</name>